<gene>
    <name evidence="2" type="ORF">DPMN_010772</name>
</gene>
<dbReference type="Proteomes" id="UP000828390">
    <property type="component" value="Unassembled WGS sequence"/>
</dbReference>
<sequence length="151" mass="16997">MQIVINFNTLLLLYLVAKRVASRGGHRLKRKDIDVELCMPSRSTKQATALNKSDDNASKVMTYGIDNQSVNTETFSSNQIADTFDGTQKQILVEDIPPGVDDDTLDMCFSSKKLRSCSIDNIDFNEKEMNAVITFKSAEGKYMYKIFSMAF</sequence>
<name>A0A9D4N3S6_DREPO</name>
<accession>A0A9D4N3S6</accession>
<reference evidence="2" key="1">
    <citation type="journal article" date="2019" name="bioRxiv">
        <title>The Genome of the Zebra Mussel, Dreissena polymorpha: A Resource for Invasive Species Research.</title>
        <authorList>
            <person name="McCartney M.A."/>
            <person name="Auch B."/>
            <person name="Kono T."/>
            <person name="Mallez S."/>
            <person name="Zhang Y."/>
            <person name="Obille A."/>
            <person name="Becker A."/>
            <person name="Abrahante J.E."/>
            <person name="Garbe J."/>
            <person name="Badalamenti J.P."/>
            <person name="Herman A."/>
            <person name="Mangelson H."/>
            <person name="Liachko I."/>
            <person name="Sullivan S."/>
            <person name="Sone E.D."/>
            <person name="Koren S."/>
            <person name="Silverstein K.A.T."/>
            <person name="Beckman K.B."/>
            <person name="Gohl D.M."/>
        </authorList>
    </citation>
    <scope>NUCLEOTIDE SEQUENCE</scope>
    <source>
        <strain evidence="2">Duluth1</strain>
        <tissue evidence="2">Whole animal</tissue>
    </source>
</reference>
<feature type="chain" id="PRO_5039368756" evidence="1">
    <location>
        <begin position="23"/>
        <end position="151"/>
    </location>
</feature>
<keyword evidence="3" id="KW-1185">Reference proteome</keyword>
<dbReference type="EMBL" id="JAIWYP010000001">
    <property type="protein sequence ID" value="KAH3886759.1"/>
    <property type="molecule type" value="Genomic_DNA"/>
</dbReference>
<evidence type="ECO:0000256" key="1">
    <source>
        <dbReference type="SAM" id="SignalP"/>
    </source>
</evidence>
<comment type="caution">
    <text evidence="2">The sequence shown here is derived from an EMBL/GenBank/DDBJ whole genome shotgun (WGS) entry which is preliminary data.</text>
</comment>
<proteinExistence type="predicted"/>
<organism evidence="2 3">
    <name type="scientific">Dreissena polymorpha</name>
    <name type="common">Zebra mussel</name>
    <name type="synonym">Mytilus polymorpha</name>
    <dbReference type="NCBI Taxonomy" id="45954"/>
    <lineage>
        <taxon>Eukaryota</taxon>
        <taxon>Metazoa</taxon>
        <taxon>Spiralia</taxon>
        <taxon>Lophotrochozoa</taxon>
        <taxon>Mollusca</taxon>
        <taxon>Bivalvia</taxon>
        <taxon>Autobranchia</taxon>
        <taxon>Heteroconchia</taxon>
        <taxon>Euheterodonta</taxon>
        <taxon>Imparidentia</taxon>
        <taxon>Neoheterodontei</taxon>
        <taxon>Myida</taxon>
        <taxon>Dreissenoidea</taxon>
        <taxon>Dreissenidae</taxon>
        <taxon>Dreissena</taxon>
    </lineage>
</organism>
<protein>
    <submittedName>
        <fullName evidence="2">Uncharacterized protein</fullName>
    </submittedName>
</protein>
<dbReference type="Gene3D" id="3.30.70.330">
    <property type="match status" value="1"/>
</dbReference>
<dbReference type="InterPro" id="IPR012677">
    <property type="entry name" value="Nucleotide-bd_a/b_plait_sf"/>
</dbReference>
<evidence type="ECO:0000313" key="2">
    <source>
        <dbReference type="EMBL" id="KAH3886759.1"/>
    </source>
</evidence>
<reference evidence="2" key="2">
    <citation type="submission" date="2020-11" db="EMBL/GenBank/DDBJ databases">
        <authorList>
            <person name="McCartney M.A."/>
            <person name="Auch B."/>
            <person name="Kono T."/>
            <person name="Mallez S."/>
            <person name="Becker A."/>
            <person name="Gohl D.M."/>
            <person name="Silverstein K.A.T."/>
            <person name="Koren S."/>
            <person name="Bechman K.B."/>
            <person name="Herman A."/>
            <person name="Abrahante J.E."/>
            <person name="Garbe J."/>
        </authorList>
    </citation>
    <scope>NUCLEOTIDE SEQUENCE</scope>
    <source>
        <strain evidence="2">Duluth1</strain>
        <tissue evidence="2">Whole animal</tissue>
    </source>
</reference>
<dbReference type="Pfam" id="PF23085">
    <property type="entry name" value="RRM_PARP14_3"/>
    <property type="match status" value="1"/>
</dbReference>
<keyword evidence="1" id="KW-0732">Signal</keyword>
<dbReference type="AlphaFoldDB" id="A0A9D4N3S6"/>
<feature type="signal peptide" evidence="1">
    <location>
        <begin position="1"/>
        <end position="22"/>
    </location>
</feature>
<evidence type="ECO:0000313" key="3">
    <source>
        <dbReference type="Proteomes" id="UP000828390"/>
    </source>
</evidence>